<gene>
    <name evidence="1" type="ORF">HDF17_002512</name>
</gene>
<dbReference type="Proteomes" id="UP000589520">
    <property type="component" value="Unassembled WGS sequence"/>
</dbReference>
<name>A0A7Y9PI13_9BACT</name>
<organism evidence="1 2">
    <name type="scientific">Granulicella arctica</name>
    <dbReference type="NCBI Taxonomy" id="940613"/>
    <lineage>
        <taxon>Bacteria</taxon>
        <taxon>Pseudomonadati</taxon>
        <taxon>Acidobacteriota</taxon>
        <taxon>Terriglobia</taxon>
        <taxon>Terriglobales</taxon>
        <taxon>Acidobacteriaceae</taxon>
        <taxon>Granulicella</taxon>
    </lineage>
</organism>
<dbReference type="RefSeq" id="WP_179491411.1">
    <property type="nucleotide sequence ID" value="NZ_JACCCW010000002.1"/>
</dbReference>
<evidence type="ECO:0008006" key="3">
    <source>
        <dbReference type="Google" id="ProtNLM"/>
    </source>
</evidence>
<evidence type="ECO:0000313" key="2">
    <source>
        <dbReference type="Proteomes" id="UP000589520"/>
    </source>
</evidence>
<comment type="caution">
    <text evidence="1">The sequence shown here is derived from an EMBL/GenBank/DDBJ whole genome shotgun (WGS) entry which is preliminary data.</text>
</comment>
<accession>A0A7Y9PI13</accession>
<dbReference type="AlphaFoldDB" id="A0A7Y9PI13"/>
<keyword evidence="2" id="KW-1185">Reference proteome</keyword>
<protein>
    <recommendedName>
        <fullName evidence="3">Histidine kinase</fullName>
    </recommendedName>
</protein>
<sequence>MPDAMSQDATERERVMAQIGEALHDLCQPLTALQCRLEIGRMTALTSVGEDAAAGWAECMRECERLNVSVTAMRTLVQRARALEGQGGTA</sequence>
<evidence type="ECO:0000313" key="1">
    <source>
        <dbReference type="EMBL" id="NYF80192.1"/>
    </source>
</evidence>
<reference evidence="1 2" key="1">
    <citation type="submission" date="2020-07" db="EMBL/GenBank/DDBJ databases">
        <title>Genomic Encyclopedia of Type Strains, Phase IV (KMG-V): Genome sequencing to study the core and pangenomes of soil and plant-associated prokaryotes.</title>
        <authorList>
            <person name="Whitman W."/>
        </authorList>
    </citation>
    <scope>NUCLEOTIDE SEQUENCE [LARGE SCALE GENOMIC DNA]</scope>
    <source>
        <strain evidence="1 2">X4EP2</strain>
    </source>
</reference>
<dbReference type="EMBL" id="JACCCW010000002">
    <property type="protein sequence ID" value="NYF80192.1"/>
    <property type="molecule type" value="Genomic_DNA"/>
</dbReference>
<proteinExistence type="predicted"/>